<feature type="compositionally biased region" description="Basic and acidic residues" evidence="1">
    <location>
        <begin position="87"/>
        <end position="99"/>
    </location>
</feature>
<reference evidence="3" key="1">
    <citation type="journal article" date="2023" name="Commun. Biol.">
        <title>Genome analysis of Parmales, the sister group of diatoms, reveals the evolutionary specialization of diatoms from phago-mixotrophs to photoautotrophs.</title>
        <authorList>
            <person name="Ban H."/>
            <person name="Sato S."/>
            <person name="Yoshikawa S."/>
            <person name="Yamada K."/>
            <person name="Nakamura Y."/>
            <person name="Ichinomiya M."/>
            <person name="Sato N."/>
            <person name="Blanc-Mathieu R."/>
            <person name="Endo H."/>
            <person name="Kuwata A."/>
            <person name="Ogata H."/>
        </authorList>
    </citation>
    <scope>NUCLEOTIDE SEQUENCE [LARGE SCALE GENOMIC DNA]</scope>
</reference>
<name>A0A9W7GC89_9STRA</name>
<protein>
    <submittedName>
        <fullName evidence="2">Uncharacterized protein</fullName>
    </submittedName>
</protein>
<keyword evidence="3" id="KW-1185">Reference proteome</keyword>
<sequence>MSTDDIAEAKKTHHDNLAKLKQSVMCLVSIQHGTPASIPSTPGFRRQESKPQPILSIASEAFEEVIAHLDMETGMPSPAPSQNTSPDKNKEGSREEERARTVKHLFGGMTVVDKGKINEIQDDVARAIRTSLRYREKMLEAKTELGEYKKQVVRHVETAVSERMKEKFVQLWSEASNFHNSSFVESRNIMSDHAAFLKEDHEKMVLSVTESLKEYERYMSEQSEKVRSAVEHATNEMDRRRGDAEGENQELSARLAELQREHFIKCQSEESLQSELELRGKTIQLLNTDLSDAIEAHGALTLTAKRSEDKIGAMKEQVMADFEKEVRGGFLLKKHCKGKKKVHVKRFNVETTEDGENRLTWNDGKKVFSLTALSCSIDDENRRCFTMTNASRDTLKLESESEAACSLFVSKLSSAFVGR</sequence>
<feature type="region of interest" description="Disordered" evidence="1">
    <location>
        <begin position="72"/>
        <end position="99"/>
    </location>
</feature>
<dbReference type="Proteomes" id="UP001165065">
    <property type="component" value="Unassembled WGS sequence"/>
</dbReference>
<dbReference type="OrthoDB" id="10267565at2759"/>
<gene>
    <name evidence="2" type="ORF">TrCOL_g5624</name>
</gene>
<evidence type="ECO:0000313" key="2">
    <source>
        <dbReference type="EMBL" id="GMI40929.1"/>
    </source>
</evidence>
<accession>A0A9W7GC89</accession>
<proteinExistence type="predicted"/>
<organism evidence="2 3">
    <name type="scientific">Triparma columacea</name>
    <dbReference type="NCBI Taxonomy" id="722753"/>
    <lineage>
        <taxon>Eukaryota</taxon>
        <taxon>Sar</taxon>
        <taxon>Stramenopiles</taxon>
        <taxon>Ochrophyta</taxon>
        <taxon>Bolidophyceae</taxon>
        <taxon>Parmales</taxon>
        <taxon>Triparmaceae</taxon>
        <taxon>Triparma</taxon>
    </lineage>
</organism>
<comment type="caution">
    <text evidence="2">The sequence shown here is derived from an EMBL/GenBank/DDBJ whole genome shotgun (WGS) entry which is preliminary data.</text>
</comment>
<dbReference type="EMBL" id="BRYA01000139">
    <property type="protein sequence ID" value="GMI40929.1"/>
    <property type="molecule type" value="Genomic_DNA"/>
</dbReference>
<dbReference type="AlphaFoldDB" id="A0A9W7GC89"/>
<evidence type="ECO:0000256" key="1">
    <source>
        <dbReference type="SAM" id="MobiDB-lite"/>
    </source>
</evidence>
<evidence type="ECO:0000313" key="3">
    <source>
        <dbReference type="Proteomes" id="UP001165065"/>
    </source>
</evidence>